<dbReference type="AlphaFoldDB" id="A0A4P7HMR2"/>
<reference evidence="2" key="1">
    <citation type="submission" date="2019-03" db="EMBL/GenBank/DDBJ databases">
        <authorList>
            <person name="Li J."/>
        </authorList>
    </citation>
    <scope>NUCLEOTIDE SEQUENCE [LARGE SCALE GENOMIC DNA]</scope>
    <source>
        <strain evidence="2">2251</strain>
    </source>
</reference>
<dbReference type="RefSeq" id="WP_139615471.1">
    <property type="nucleotide sequence ID" value="NZ_CP038439.1"/>
</dbReference>
<accession>A0A4P7HMR2</accession>
<evidence type="ECO:0000313" key="1">
    <source>
        <dbReference type="EMBL" id="QBX35020.2"/>
    </source>
</evidence>
<dbReference type="Proteomes" id="UP000296374">
    <property type="component" value="Chromosome"/>
</dbReference>
<dbReference type="KEGG" id="plia:E4191_10100"/>
<organism evidence="1 2">
    <name type="scientific">Paracoccus liaowanqingii</name>
    <dbReference type="NCBI Taxonomy" id="2560053"/>
    <lineage>
        <taxon>Bacteria</taxon>
        <taxon>Pseudomonadati</taxon>
        <taxon>Pseudomonadota</taxon>
        <taxon>Alphaproteobacteria</taxon>
        <taxon>Rhodobacterales</taxon>
        <taxon>Paracoccaceae</taxon>
        <taxon>Paracoccus</taxon>
    </lineage>
</organism>
<dbReference type="EMBL" id="CP038439">
    <property type="protein sequence ID" value="QBX35020.2"/>
    <property type="molecule type" value="Genomic_DNA"/>
</dbReference>
<name>A0A4P7HMR2_9RHOB</name>
<gene>
    <name evidence="1" type="ORF">E4191_10100</name>
</gene>
<sequence length="246" mass="24663">MHAETHSPNLAAPHVAAAQNQKEVTINDATDALDLAMTASLSVDCSAGGSVSVTAQQARRNVRLMLTGTPAADVSLVLPTVPRLLLIRNTTSRQVSVKNATGATAALAPGSESVFYSSGSGVTVAGLSTAPAAQVYDFGMLTFPTPGASETLEKVIIPRAMILPANLTGSVGHVDANPADAFTIDLTRNGFSVGTITISPAGAFSFATPGGAFAVLAAGDVVRFVAPSVADSAIAGISMTIAGSLA</sequence>
<proteinExistence type="predicted"/>
<evidence type="ECO:0000313" key="2">
    <source>
        <dbReference type="Proteomes" id="UP000296374"/>
    </source>
</evidence>
<protein>
    <submittedName>
        <fullName evidence="1">Uncharacterized protein</fullName>
    </submittedName>
</protein>